<proteinExistence type="predicted"/>
<evidence type="ECO:0000313" key="2">
    <source>
        <dbReference type="EMBL" id="TMQ69740.1"/>
    </source>
</evidence>
<comment type="caution">
    <text evidence="2">The sequence shown here is derived from an EMBL/GenBank/DDBJ whole genome shotgun (WGS) entry which is preliminary data.</text>
</comment>
<dbReference type="Proteomes" id="UP000319771">
    <property type="component" value="Unassembled WGS sequence"/>
</dbReference>
<sequence length="70" mass="7965">MSGTPTERGWDVGWEGHSLAQLRRLARLPLWEKIAWLEEAQRLAGHLAGRRPATPDATRQRRAPRSPGRE</sequence>
<protein>
    <submittedName>
        <fullName evidence="2">Uncharacterized protein</fullName>
    </submittedName>
</protein>
<feature type="region of interest" description="Disordered" evidence="1">
    <location>
        <begin position="46"/>
        <end position="70"/>
    </location>
</feature>
<evidence type="ECO:0000313" key="3">
    <source>
        <dbReference type="Proteomes" id="UP000319771"/>
    </source>
</evidence>
<evidence type="ECO:0000256" key="1">
    <source>
        <dbReference type="SAM" id="MobiDB-lite"/>
    </source>
</evidence>
<gene>
    <name evidence="2" type="ORF">E6K81_14220</name>
</gene>
<accession>A0A538U1H0</accession>
<name>A0A538U1H0_UNCEI</name>
<dbReference type="EMBL" id="VBPB01000285">
    <property type="protein sequence ID" value="TMQ69740.1"/>
    <property type="molecule type" value="Genomic_DNA"/>
</dbReference>
<dbReference type="AlphaFoldDB" id="A0A538U1H0"/>
<organism evidence="2 3">
    <name type="scientific">Eiseniibacteriota bacterium</name>
    <dbReference type="NCBI Taxonomy" id="2212470"/>
    <lineage>
        <taxon>Bacteria</taxon>
        <taxon>Candidatus Eiseniibacteriota</taxon>
    </lineage>
</organism>
<reference evidence="2 3" key="1">
    <citation type="journal article" date="2019" name="Nat. Microbiol.">
        <title>Mediterranean grassland soil C-N compound turnover is dependent on rainfall and depth, and is mediated by genomically divergent microorganisms.</title>
        <authorList>
            <person name="Diamond S."/>
            <person name="Andeer P.F."/>
            <person name="Li Z."/>
            <person name="Crits-Christoph A."/>
            <person name="Burstein D."/>
            <person name="Anantharaman K."/>
            <person name="Lane K.R."/>
            <person name="Thomas B.C."/>
            <person name="Pan C."/>
            <person name="Northen T.R."/>
            <person name="Banfield J.F."/>
        </authorList>
    </citation>
    <scope>NUCLEOTIDE SEQUENCE [LARGE SCALE GENOMIC DNA]</scope>
    <source>
        <strain evidence="2">WS_11</strain>
    </source>
</reference>